<comment type="caution">
    <text evidence="1">The sequence shown here is derived from an EMBL/GenBank/DDBJ whole genome shotgun (WGS) entry which is preliminary data.</text>
</comment>
<dbReference type="EMBL" id="POUB01000085">
    <property type="protein sequence ID" value="PZF97944.1"/>
    <property type="molecule type" value="Genomic_DNA"/>
</dbReference>
<sequence>MKLINDHLAVKARELPPTDDGFLMLAGEVGTWRGYFASPPPQLPARLKALAARIEAREANVFRAVLRTPGEGDELLAARGIRPARYDVAVLIRSESVDAALAVRESAVYKELAETMGAAARRTHQIVASNAGRLGDVNHGQDHCFLFNYFYADDRETLLKVWQYTAGWFQAKTALPNSALMQPLEGEPADYGLVNHASWPNWRTFLPSLIFRPTFRSFVLANFKANGVAAQPIIYRRV</sequence>
<evidence type="ECO:0000313" key="1">
    <source>
        <dbReference type="EMBL" id="PZF97944.1"/>
    </source>
</evidence>
<gene>
    <name evidence="1" type="ORF">C1I99_14560</name>
</gene>
<protein>
    <submittedName>
        <fullName evidence="1">Uncharacterized protein</fullName>
    </submittedName>
</protein>
<evidence type="ECO:0000313" key="2">
    <source>
        <dbReference type="Proteomes" id="UP000248749"/>
    </source>
</evidence>
<dbReference type="Proteomes" id="UP000248749">
    <property type="component" value="Unassembled WGS sequence"/>
</dbReference>
<name>A0A2W2CXA6_9ACTN</name>
<organism evidence="1 2">
    <name type="scientific">Micromonospora deserti</name>
    <dbReference type="NCBI Taxonomy" id="2070366"/>
    <lineage>
        <taxon>Bacteria</taxon>
        <taxon>Bacillati</taxon>
        <taxon>Actinomycetota</taxon>
        <taxon>Actinomycetes</taxon>
        <taxon>Micromonosporales</taxon>
        <taxon>Micromonosporaceae</taxon>
        <taxon>Micromonospora</taxon>
    </lineage>
</organism>
<reference evidence="1 2" key="1">
    <citation type="submission" date="2018-01" db="EMBL/GenBank/DDBJ databases">
        <title>Draft genome sequence of Salinispora sp. 13K206.</title>
        <authorList>
            <person name="Sahin N."/>
            <person name="Saygin H."/>
            <person name="Ay H."/>
        </authorList>
    </citation>
    <scope>NUCLEOTIDE SEQUENCE [LARGE SCALE GENOMIC DNA]</scope>
    <source>
        <strain evidence="1 2">13K206</strain>
    </source>
</reference>
<dbReference type="OrthoDB" id="2987568at2"/>
<dbReference type="AlphaFoldDB" id="A0A2W2CXA6"/>
<keyword evidence="2" id="KW-1185">Reference proteome</keyword>
<dbReference type="RefSeq" id="WP_111134760.1">
    <property type="nucleotide sequence ID" value="NZ_POUB01000085.1"/>
</dbReference>
<accession>A0A2W2CXA6</accession>
<proteinExistence type="predicted"/>